<comment type="caution">
    <text evidence="2">The sequence shown here is derived from an EMBL/GenBank/DDBJ whole genome shotgun (WGS) entry which is preliminary data.</text>
</comment>
<dbReference type="EMBL" id="MSCW01000007">
    <property type="protein sequence ID" value="ONF43561.1"/>
    <property type="molecule type" value="Genomic_DNA"/>
</dbReference>
<proteinExistence type="predicted"/>
<feature type="chain" id="PRO_5013273803" evidence="1">
    <location>
        <begin position="21"/>
        <end position="165"/>
    </location>
</feature>
<sequence>MLTRVLLASTLAIGPCIAMANDSLPYKTAAENGIKTCLTQIRDVGNFIVKGNAHASHDFWNRDNANDRMFSSFLVKSYSDGDSHISVIVGPDKSGACYAEYNETSFWPKSCTVLREEVFSGFKFSGALKGTTTVLENPEGSVNIYMTPQNGGNSCLTTKREVIYY</sequence>
<dbReference type="OrthoDB" id="8908985at2"/>
<dbReference type="STRING" id="135739.BTO32_12950"/>
<reference evidence="2 3" key="1">
    <citation type="submission" date="2016-12" db="EMBL/GenBank/DDBJ databases">
        <title>Marinobacter lutaoensis whole genome sequencing.</title>
        <authorList>
            <person name="Verma A."/>
            <person name="Krishnamurthi S."/>
        </authorList>
    </citation>
    <scope>NUCLEOTIDE SEQUENCE [LARGE SCALE GENOMIC DNA]</scope>
    <source>
        <strain evidence="2 3">T5054</strain>
    </source>
</reference>
<dbReference type="AlphaFoldDB" id="A0A1V2DTC5"/>
<accession>A0A1V2DTC5</accession>
<evidence type="ECO:0000256" key="1">
    <source>
        <dbReference type="SAM" id="SignalP"/>
    </source>
</evidence>
<keyword evidence="3" id="KW-1185">Reference proteome</keyword>
<dbReference type="Proteomes" id="UP000189339">
    <property type="component" value="Unassembled WGS sequence"/>
</dbReference>
<organism evidence="2 3">
    <name type="scientific">Marinobacter lutaoensis</name>
    <dbReference type="NCBI Taxonomy" id="135739"/>
    <lineage>
        <taxon>Bacteria</taxon>
        <taxon>Pseudomonadati</taxon>
        <taxon>Pseudomonadota</taxon>
        <taxon>Gammaproteobacteria</taxon>
        <taxon>Pseudomonadales</taxon>
        <taxon>Marinobacteraceae</taxon>
        <taxon>Marinobacter</taxon>
    </lineage>
</organism>
<name>A0A1V2DTC5_9GAMM</name>
<feature type="signal peptide" evidence="1">
    <location>
        <begin position="1"/>
        <end position="20"/>
    </location>
</feature>
<gene>
    <name evidence="2" type="ORF">BTO32_12950</name>
</gene>
<evidence type="ECO:0000313" key="3">
    <source>
        <dbReference type="Proteomes" id="UP000189339"/>
    </source>
</evidence>
<evidence type="ECO:0000313" key="2">
    <source>
        <dbReference type="EMBL" id="ONF43561.1"/>
    </source>
</evidence>
<keyword evidence="1" id="KW-0732">Signal</keyword>
<protein>
    <submittedName>
        <fullName evidence="2">Uncharacterized protein</fullName>
    </submittedName>
</protein>
<dbReference type="RefSeq" id="WP_076725027.1">
    <property type="nucleotide sequence ID" value="NZ_MSCW01000007.1"/>
</dbReference>